<dbReference type="STRING" id="460265.Mnod_5399"/>
<accession>B8IMQ1</accession>
<dbReference type="InterPro" id="IPR010982">
    <property type="entry name" value="Lambda_DNA-bd_dom_sf"/>
</dbReference>
<dbReference type="HOGENOM" id="CLU_066192_28_0_5"/>
<evidence type="ECO:0000313" key="2">
    <source>
        <dbReference type="Proteomes" id="UP000008207"/>
    </source>
</evidence>
<dbReference type="Gene3D" id="1.10.260.40">
    <property type="entry name" value="lambda repressor-like DNA-binding domains"/>
    <property type="match status" value="1"/>
</dbReference>
<dbReference type="OrthoDB" id="4419620at2"/>
<dbReference type="Proteomes" id="UP000008207">
    <property type="component" value="Chromosome"/>
</dbReference>
<dbReference type="AlphaFoldDB" id="B8IMQ1"/>
<protein>
    <submittedName>
        <fullName evidence="1">Putative PAS/PAC sensor protein</fullName>
    </submittedName>
</protein>
<sequence>MTPARSKAARAVLRWTTRELSSRSGVALHTLSKFEDGDHLNREPRERLRAEFEAAGVELHRDGYGLSLAAIGDR</sequence>
<evidence type="ECO:0000313" key="1">
    <source>
        <dbReference type="EMBL" id="ACL60244.1"/>
    </source>
</evidence>
<proteinExistence type="predicted"/>
<name>B8IMQ1_METNO</name>
<dbReference type="EMBL" id="CP001349">
    <property type="protein sequence ID" value="ACL60244.1"/>
    <property type="molecule type" value="Genomic_DNA"/>
</dbReference>
<dbReference type="KEGG" id="mno:Mnod_5399"/>
<dbReference type="GO" id="GO:0003677">
    <property type="term" value="F:DNA binding"/>
    <property type="evidence" value="ECO:0007669"/>
    <property type="project" value="InterPro"/>
</dbReference>
<dbReference type="RefSeq" id="WP_015931853.1">
    <property type="nucleotide sequence ID" value="NC_011894.1"/>
</dbReference>
<gene>
    <name evidence="1" type="ordered locus">Mnod_5399</name>
</gene>
<reference evidence="1 2" key="1">
    <citation type="submission" date="2009-01" db="EMBL/GenBank/DDBJ databases">
        <title>Complete sequence of chromosome of Methylobacterium nodulans ORS 2060.</title>
        <authorList>
            <consortium name="US DOE Joint Genome Institute"/>
            <person name="Lucas S."/>
            <person name="Copeland A."/>
            <person name="Lapidus A."/>
            <person name="Glavina del Rio T."/>
            <person name="Dalin E."/>
            <person name="Tice H."/>
            <person name="Bruce D."/>
            <person name="Goodwin L."/>
            <person name="Pitluck S."/>
            <person name="Sims D."/>
            <person name="Brettin T."/>
            <person name="Detter J.C."/>
            <person name="Han C."/>
            <person name="Larimer F."/>
            <person name="Land M."/>
            <person name="Hauser L."/>
            <person name="Kyrpides N."/>
            <person name="Ivanova N."/>
            <person name="Marx C.J."/>
            <person name="Richardson P."/>
        </authorList>
    </citation>
    <scope>NUCLEOTIDE SEQUENCE [LARGE SCALE GENOMIC DNA]</scope>
    <source>
        <strain evidence="2">LMG 21967 / CNCM I-2342 / ORS 2060</strain>
    </source>
</reference>
<keyword evidence="2" id="KW-1185">Reference proteome</keyword>
<organism evidence="1 2">
    <name type="scientific">Methylobacterium nodulans (strain LMG 21967 / CNCM I-2342 / ORS 2060)</name>
    <dbReference type="NCBI Taxonomy" id="460265"/>
    <lineage>
        <taxon>Bacteria</taxon>
        <taxon>Pseudomonadati</taxon>
        <taxon>Pseudomonadota</taxon>
        <taxon>Alphaproteobacteria</taxon>
        <taxon>Hyphomicrobiales</taxon>
        <taxon>Methylobacteriaceae</taxon>
        <taxon>Methylobacterium</taxon>
    </lineage>
</organism>